<feature type="compositionally biased region" description="Polar residues" evidence="1">
    <location>
        <begin position="67"/>
        <end position="79"/>
    </location>
</feature>
<dbReference type="KEGG" id="ssub:CP968_31090"/>
<reference evidence="3" key="1">
    <citation type="journal article" date="2014" name="Int. J. Syst. Evol. Microbiol.">
        <title>Complete genome sequence of Corynebacterium casei LMG S-19264T (=DSM 44701T), isolated from a smear-ripened cheese.</title>
        <authorList>
            <consortium name="US DOE Joint Genome Institute (JGI-PGF)"/>
            <person name="Walter F."/>
            <person name="Albersmeier A."/>
            <person name="Kalinowski J."/>
            <person name="Ruckert C."/>
        </authorList>
    </citation>
    <scope>NUCLEOTIDE SEQUENCE</scope>
    <source>
        <strain evidence="3">JCM 4834</strain>
    </source>
</reference>
<organism evidence="4 5">
    <name type="scientific">Streptomyces subrutilus</name>
    <dbReference type="NCBI Taxonomy" id="36818"/>
    <lineage>
        <taxon>Bacteria</taxon>
        <taxon>Bacillati</taxon>
        <taxon>Actinomycetota</taxon>
        <taxon>Actinomycetes</taxon>
        <taxon>Kitasatosporales</taxon>
        <taxon>Streptomycetaceae</taxon>
        <taxon>Streptomyces</taxon>
    </lineage>
</organism>
<dbReference type="EMBL" id="CP023701">
    <property type="protein sequence ID" value="QEU82126.1"/>
    <property type="molecule type" value="Genomic_DNA"/>
</dbReference>
<reference evidence="4 5" key="2">
    <citation type="submission" date="2017-09" db="EMBL/GenBank/DDBJ databases">
        <authorList>
            <person name="Lee N."/>
            <person name="Cho B.-K."/>
        </authorList>
    </citation>
    <scope>NUCLEOTIDE SEQUENCE [LARGE SCALE GENOMIC DNA]</scope>
    <source>
        <strain evidence="4 5">ATCC 27467</strain>
    </source>
</reference>
<evidence type="ECO:0000313" key="5">
    <source>
        <dbReference type="Proteomes" id="UP000326831"/>
    </source>
</evidence>
<keyword evidence="5" id="KW-1185">Reference proteome</keyword>
<evidence type="ECO:0000313" key="3">
    <source>
        <dbReference type="EMBL" id="GGZ88942.1"/>
    </source>
</evidence>
<feature type="chain" id="PRO_5044622912" evidence="2">
    <location>
        <begin position="28"/>
        <end position="116"/>
    </location>
</feature>
<evidence type="ECO:0000256" key="1">
    <source>
        <dbReference type="SAM" id="MobiDB-lite"/>
    </source>
</evidence>
<evidence type="ECO:0000256" key="2">
    <source>
        <dbReference type="SAM" id="SignalP"/>
    </source>
</evidence>
<evidence type="ECO:0000313" key="4">
    <source>
        <dbReference type="EMBL" id="QEU82126.1"/>
    </source>
</evidence>
<gene>
    <name evidence="4" type="ORF">CP968_31090</name>
    <name evidence="3" type="ORF">GCM10010371_56060</name>
</gene>
<feature type="signal peptide" evidence="2">
    <location>
        <begin position="1"/>
        <end position="27"/>
    </location>
</feature>
<dbReference type="AlphaFoldDB" id="A0A5P2US13"/>
<dbReference type="Proteomes" id="UP000634660">
    <property type="component" value="Unassembled WGS sequence"/>
</dbReference>
<keyword evidence="2" id="KW-0732">Signal</keyword>
<reference evidence="3" key="3">
    <citation type="submission" date="2020-09" db="EMBL/GenBank/DDBJ databases">
        <authorList>
            <person name="Sun Q."/>
            <person name="Ohkuma M."/>
        </authorList>
    </citation>
    <scope>NUCLEOTIDE SEQUENCE</scope>
    <source>
        <strain evidence="3">JCM 4834</strain>
    </source>
</reference>
<accession>A0A5P2US13</accession>
<protein>
    <submittedName>
        <fullName evidence="4">Uncharacterized protein</fullName>
    </submittedName>
</protein>
<name>A0A5P2US13_9ACTN</name>
<dbReference type="Proteomes" id="UP000326831">
    <property type="component" value="Chromosome"/>
</dbReference>
<dbReference type="EMBL" id="BMVX01000027">
    <property type="protein sequence ID" value="GGZ88942.1"/>
    <property type="molecule type" value="Genomic_DNA"/>
</dbReference>
<sequence>MQKRKLAVLALATAAVTVLTTATSASAETRIITGAYVYFNPATNTFGIGDTVADGRTPYLDVRINGGPQQSIPNHNGNGTWRDWAPNESGIRDGNTLAWRARVSGGAVSGWVYEQA</sequence>
<proteinExistence type="predicted"/>
<dbReference type="RefSeq" id="WP_150521132.1">
    <property type="nucleotide sequence ID" value="NZ_BMVX01000027.1"/>
</dbReference>
<feature type="region of interest" description="Disordered" evidence="1">
    <location>
        <begin position="66"/>
        <end position="87"/>
    </location>
</feature>
<dbReference type="OrthoDB" id="4250880at2"/>